<keyword evidence="3" id="KW-1185">Reference proteome</keyword>
<name>A0A164V5D0_DAUCS</name>
<dbReference type="Proteomes" id="UP000077755">
    <property type="component" value="Chromosome 6"/>
</dbReference>
<proteinExistence type="predicted"/>
<sequence length="247" mass="28256">MTIITAPSNPPPRATITRGVATTFAWHEIMNASKPVVLSWATVLFEKNNSIFTKILGEAWLRQASHSHEIKGLGAAKAKLDKDNRDLKLKHLAHTNELTQLRKYHKEAMRRPQPRILASWRIRRRSQRTARRLPLSWTRHKRIPREPSENVEVKIAQAGESVVKVHVVFEPVVKPEPLLVVGEIIEPGKKSAASDGEDSLQDNSLDFESERKVEMQLRAEQPQDWEIKYDDLSMTTMCQAHLLLMKI</sequence>
<evidence type="ECO:0000313" key="2">
    <source>
        <dbReference type="EMBL" id="WOH03838.1"/>
    </source>
</evidence>
<dbReference type="EMBL" id="CP093348">
    <property type="protein sequence ID" value="WOH03838.1"/>
    <property type="molecule type" value="Genomic_DNA"/>
</dbReference>
<dbReference type="STRING" id="79200.A0A164V5D0"/>
<gene>
    <name evidence="1" type="ORF">DCAR_022803</name>
    <name evidence="2" type="ORF">DCAR_0623238</name>
</gene>
<protein>
    <submittedName>
        <fullName evidence="1">Uncharacterized protein</fullName>
    </submittedName>
</protein>
<dbReference type="AlphaFoldDB" id="A0A164V5D0"/>
<dbReference type="Gramene" id="KZM89834">
    <property type="protein sequence ID" value="KZM89834"/>
    <property type="gene ID" value="DCAR_022803"/>
</dbReference>
<evidence type="ECO:0000313" key="1">
    <source>
        <dbReference type="EMBL" id="KZM89834.1"/>
    </source>
</evidence>
<accession>A0A164V5D0</accession>
<evidence type="ECO:0000313" key="3">
    <source>
        <dbReference type="Proteomes" id="UP000077755"/>
    </source>
</evidence>
<dbReference type="EMBL" id="LNRQ01000006">
    <property type="protein sequence ID" value="KZM89834.1"/>
    <property type="molecule type" value="Genomic_DNA"/>
</dbReference>
<reference evidence="2" key="2">
    <citation type="submission" date="2022-03" db="EMBL/GenBank/DDBJ databases">
        <title>Draft title - Genomic analysis of global carrot germplasm unveils the trajectory of domestication and the origin of high carotenoid orange carrot.</title>
        <authorList>
            <person name="Iorizzo M."/>
            <person name="Ellison S."/>
            <person name="Senalik D."/>
            <person name="Macko-Podgorni A."/>
            <person name="Grzebelus D."/>
            <person name="Bostan H."/>
            <person name="Rolling W."/>
            <person name="Curaba J."/>
            <person name="Simon P."/>
        </authorList>
    </citation>
    <scope>NUCLEOTIDE SEQUENCE</scope>
    <source>
        <tissue evidence="2">Leaf</tissue>
    </source>
</reference>
<organism evidence="1">
    <name type="scientific">Daucus carota subsp. sativus</name>
    <name type="common">Carrot</name>
    <dbReference type="NCBI Taxonomy" id="79200"/>
    <lineage>
        <taxon>Eukaryota</taxon>
        <taxon>Viridiplantae</taxon>
        <taxon>Streptophyta</taxon>
        <taxon>Embryophyta</taxon>
        <taxon>Tracheophyta</taxon>
        <taxon>Spermatophyta</taxon>
        <taxon>Magnoliopsida</taxon>
        <taxon>eudicotyledons</taxon>
        <taxon>Gunneridae</taxon>
        <taxon>Pentapetalae</taxon>
        <taxon>asterids</taxon>
        <taxon>campanulids</taxon>
        <taxon>Apiales</taxon>
        <taxon>Apiaceae</taxon>
        <taxon>Apioideae</taxon>
        <taxon>Scandiceae</taxon>
        <taxon>Daucinae</taxon>
        <taxon>Daucus</taxon>
        <taxon>Daucus sect. Daucus</taxon>
    </lineage>
</organism>
<reference evidence="1" key="1">
    <citation type="journal article" date="2016" name="Nat. Genet.">
        <title>A high-quality carrot genome assembly provides new insights into carotenoid accumulation and asterid genome evolution.</title>
        <authorList>
            <person name="Iorizzo M."/>
            <person name="Ellison S."/>
            <person name="Senalik D."/>
            <person name="Zeng P."/>
            <person name="Satapoomin P."/>
            <person name="Huang J."/>
            <person name="Bowman M."/>
            <person name="Iovene M."/>
            <person name="Sanseverino W."/>
            <person name="Cavagnaro P."/>
            <person name="Yildiz M."/>
            <person name="Macko-Podgorni A."/>
            <person name="Moranska E."/>
            <person name="Grzebelus E."/>
            <person name="Grzebelus D."/>
            <person name="Ashrafi H."/>
            <person name="Zheng Z."/>
            <person name="Cheng S."/>
            <person name="Spooner D."/>
            <person name="Van Deynze A."/>
            <person name="Simon P."/>
        </authorList>
    </citation>
    <scope>NUCLEOTIDE SEQUENCE [LARGE SCALE GENOMIC DNA]</scope>
    <source>
        <tissue evidence="1">Leaf</tissue>
    </source>
</reference>